<name>A0ABW4FRQ7_9PSEU</name>
<dbReference type="SUPFAM" id="SSF51556">
    <property type="entry name" value="Metallo-dependent hydrolases"/>
    <property type="match status" value="1"/>
</dbReference>
<dbReference type="PANTHER" id="PTHR43135:SF3">
    <property type="entry name" value="ALPHA-D-RIBOSE 1-METHYLPHOSPHONATE 5-TRIPHOSPHATE DIPHOSPHATASE"/>
    <property type="match status" value="1"/>
</dbReference>
<dbReference type="InterPro" id="IPR006680">
    <property type="entry name" value="Amidohydro-rel"/>
</dbReference>
<dbReference type="InterPro" id="IPR032466">
    <property type="entry name" value="Metal_Hydrolase"/>
</dbReference>
<gene>
    <name evidence="2" type="ORF">ACFSCY_24795</name>
</gene>
<feature type="domain" description="Amidohydrolase-related" evidence="1">
    <location>
        <begin position="56"/>
        <end position="387"/>
    </location>
</feature>
<dbReference type="RefSeq" id="WP_343978177.1">
    <property type="nucleotide sequence ID" value="NZ_BAAAJG010000010.1"/>
</dbReference>
<dbReference type="CDD" id="cd01299">
    <property type="entry name" value="Met_dep_hydrolase_A"/>
    <property type="match status" value="1"/>
</dbReference>
<evidence type="ECO:0000259" key="1">
    <source>
        <dbReference type="Pfam" id="PF01979"/>
    </source>
</evidence>
<dbReference type="Gene3D" id="2.30.40.10">
    <property type="entry name" value="Urease, subunit C, domain 1"/>
    <property type="match status" value="1"/>
</dbReference>
<dbReference type="Gene3D" id="3.20.20.140">
    <property type="entry name" value="Metal-dependent hydrolases"/>
    <property type="match status" value="1"/>
</dbReference>
<dbReference type="PANTHER" id="PTHR43135">
    <property type="entry name" value="ALPHA-D-RIBOSE 1-METHYLPHOSPHONATE 5-TRIPHOSPHATE DIPHOSPHATASE"/>
    <property type="match status" value="1"/>
</dbReference>
<dbReference type="EMBL" id="JBHUCP010000019">
    <property type="protein sequence ID" value="MFD1532649.1"/>
    <property type="molecule type" value="Genomic_DNA"/>
</dbReference>
<dbReference type="SUPFAM" id="SSF51338">
    <property type="entry name" value="Composite domain of metallo-dependent hydrolases"/>
    <property type="match status" value="1"/>
</dbReference>
<protein>
    <submittedName>
        <fullName evidence="2">Amidohydrolase family protein</fullName>
    </submittedName>
</protein>
<dbReference type="InterPro" id="IPR011059">
    <property type="entry name" value="Metal-dep_hydrolase_composite"/>
</dbReference>
<dbReference type="InterPro" id="IPR057744">
    <property type="entry name" value="OTAase-like"/>
</dbReference>
<evidence type="ECO:0000313" key="3">
    <source>
        <dbReference type="Proteomes" id="UP001597145"/>
    </source>
</evidence>
<proteinExistence type="predicted"/>
<sequence>MSTPADRPTVLRNGVALVGPELTERPFRTLTLHGDSIGEFDSADDAGESFDVDGGYVLPGLIDCHVHFDLAAHPLAYVHWDRSGFVRSVTCLHNGLLALRAGITGARDLGSVDHLVLEYAAHVRAGSVTGPRIAAAGRPITITGGHCAQYGLIADGPVALRTAVRSQIAAGAPVIKLMATGGISTPGNPGVQGLNLDELTAAVEEAHKLGARTAAHAHSPEGIKAALGAGIDTIEHAAFADDEAFEMLKGSGTTLVPTVSALNNIAAGVGIPDDTVEKSLAARETYRASTARAIGAGVKIAAGTDAGTAFNPIGGLVDELDMYVTGGMSAYDAVRSATVHAGPVLGDKVGVIAPGHRADLLVLADDPRADLAALRRPVRVVARGRIVDPAWLDATIEEYASVLA</sequence>
<dbReference type="Pfam" id="PF01979">
    <property type="entry name" value="Amidohydro_1"/>
    <property type="match status" value="1"/>
</dbReference>
<keyword evidence="3" id="KW-1185">Reference proteome</keyword>
<dbReference type="Proteomes" id="UP001597145">
    <property type="component" value="Unassembled WGS sequence"/>
</dbReference>
<organism evidence="2 3">
    <name type="scientific">Pseudonocardia aurantiaca</name>
    <dbReference type="NCBI Taxonomy" id="75290"/>
    <lineage>
        <taxon>Bacteria</taxon>
        <taxon>Bacillati</taxon>
        <taxon>Actinomycetota</taxon>
        <taxon>Actinomycetes</taxon>
        <taxon>Pseudonocardiales</taxon>
        <taxon>Pseudonocardiaceae</taxon>
        <taxon>Pseudonocardia</taxon>
    </lineage>
</organism>
<evidence type="ECO:0000313" key="2">
    <source>
        <dbReference type="EMBL" id="MFD1532649.1"/>
    </source>
</evidence>
<comment type="caution">
    <text evidence="2">The sequence shown here is derived from an EMBL/GenBank/DDBJ whole genome shotgun (WGS) entry which is preliminary data.</text>
</comment>
<dbReference type="InterPro" id="IPR051781">
    <property type="entry name" value="Metallo-dep_Hydrolase"/>
</dbReference>
<accession>A0ABW4FRQ7</accession>
<reference evidence="3" key="1">
    <citation type="journal article" date="2019" name="Int. J. Syst. Evol. Microbiol.">
        <title>The Global Catalogue of Microorganisms (GCM) 10K type strain sequencing project: providing services to taxonomists for standard genome sequencing and annotation.</title>
        <authorList>
            <consortium name="The Broad Institute Genomics Platform"/>
            <consortium name="The Broad Institute Genome Sequencing Center for Infectious Disease"/>
            <person name="Wu L."/>
            <person name="Ma J."/>
        </authorList>
    </citation>
    <scope>NUCLEOTIDE SEQUENCE [LARGE SCALE GENOMIC DNA]</scope>
    <source>
        <strain evidence="3">JCM 12165</strain>
    </source>
</reference>